<dbReference type="GO" id="GO:0070475">
    <property type="term" value="P:rRNA base methylation"/>
    <property type="evidence" value="ECO:0007669"/>
    <property type="project" value="TreeGrafter"/>
</dbReference>
<feature type="domain" description="Ribosomal RNA small subunit methyltransferase E methyltransferase" evidence="11">
    <location>
        <begin position="71"/>
        <end position="209"/>
    </location>
</feature>
<protein>
    <recommendedName>
        <fullName evidence="10">Ribosomal RNA small subunit methyltransferase E</fullName>
        <ecNumber evidence="10">2.1.1.193</ecNumber>
    </recommendedName>
</protein>
<evidence type="ECO:0000313" key="13">
    <source>
        <dbReference type="EMBL" id="OPX18058.1"/>
    </source>
</evidence>
<evidence type="ECO:0000313" key="14">
    <source>
        <dbReference type="Proteomes" id="UP000191663"/>
    </source>
</evidence>
<accession>A0A1V4QFD4</accession>
<dbReference type="Gene3D" id="3.40.1280.10">
    <property type="match status" value="1"/>
</dbReference>
<dbReference type="Proteomes" id="UP000191663">
    <property type="component" value="Unassembled WGS sequence"/>
</dbReference>
<dbReference type="InterPro" id="IPR046886">
    <property type="entry name" value="RsmE_MTase_dom"/>
</dbReference>
<evidence type="ECO:0000256" key="9">
    <source>
        <dbReference type="ARBA" id="ARBA00047944"/>
    </source>
</evidence>
<dbReference type="GO" id="GO:0005737">
    <property type="term" value="C:cytoplasm"/>
    <property type="evidence" value="ECO:0007669"/>
    <property type="project" value="UniProtKB-SubCell"/>
</dbReference>
<evidence type="ECO:0000256" key="7">
    <source>
        <dbReference type="ARBA" id="ARBA00022691"/>
    </source>
</evidence>
<dbReference type="Pfam" id="PF20260">
    <property type="entry name" value="PUA_4"/>
    <property type="match status" value="1"/>
</dbReference>
<keyword evidence="7 10" id="KW-0949">S-adenosyl-L-methionine</keyword>
<evidence type="ECO:0000256" key="8">
    <source>
        <dbReference type="ARBA" id="ARBA00025699"/>
    </source>
</evidence>
<keyword evidence="3 10" id="KW-0963">Cytoplasm</keyword>
<dbReference type="GO" id="GO:0070042">
    <property type="term" value="F:rRNA (uridine-N3-)-methyltransferase activity"/>
    <property type="evidence" value="ECO:0007669"/>
    <property type="project" value="TreeGrafter"/>
</dbReference>
<evidence type="ECO:0000256" key="1">
    <source>
        <dbReference type="ARBA" id="ARBA00004496"/>
    </source>
</evidence>
<evidence type="ECO:0000256" key="5">
    <source>
        <dbReference type="ARBA" id="ARBA00022603"/>
    </source>
</evidence>
<dbReference type="InterPro" id="IPR015947">
    <property type="entry name" value="PUA-like_sf"/>
</dbReference>
<evidence type="ECO:0000256" key="3">
    <source>
        <dbReference type="ARBA" id="ARBA00022490"/>
    </source>
</evidence>
<comment type="catalytic activity">
    <reaction evidence="9 10">
        <text>uridine(1498) in 16S rRNA + S-adenosyl-L-methionine = N(3)-methyluridine(1498) in 16S rRNA + S-adenosyl-L-homocysteine + H(+)</text>
        <dbReference type="Rhea" id="RHEA:42920"/>
        <dbReference type="Rhea" id="RHEA-COMP:10283"/>
        <dbReference type="Rhea" id="RHEA-COMP:10284"/>
        <dbReference type="ChEBI" id="CHEBI:15378"/>
        <dbReference type="ChEBI" id="CHEBI:57856"/>
        <dbReference type="ChEBI" id="CHEBI:59789"/>
        <dbReference type="ChEBI" id="CHEBI:65315"/>
        <dbReference type="ChEBI" id="CHEBI:74502"/>
        <dbReference type="EC" id="2.1.1.193"/>
    </reaction>
</comment>
<dbReference type="InterPro" id="IPR046887">
    <property type="entry name" value="RsmE_PUA-like"/>
</dbReference>
<evidence type="ECO:0000259" key="11">
    <source>
        <dbReference type="Pfam" id="PF04452"/>
    </source>
</evidence>
<comment type="caution">
    <text evidence="13">The sequence shown here is derived from an EMBL/GenBank/DDBJ whole genome shotgun (WGS) entry which is preliminary data.</text>
</comment>
<dbReference type="NCBIfam" id="TIGR00046">
    <property type="entry name" value="RsmE family RNA methyltransferase"/>
    <property type="match status" value="1"/>
</dbReference>
<name>A0A1V4QFD4_UNCW3</name>
<evidence type="ECO:0000259" key="12">
    <source>
        <dbReference type="Pfam" id="PF20260"/>
    </source>
</evidence>
<organism evidence="13 14">
    <name type="scientific">candidate division WOR-3 bacterium 4484_100</name>
    <dbReference type="NCBI Taxonomy" id="1936077"/>
    <lineage>
        <taxon>Bacteria</taxon>
        <taxon>Bacteria division WOR-3</taxon>
    </lineage>
</organism>
<dbReference type="SUPFAM" id="SSF75217">
    <property type="entry name" value="alpha/beta knot"/>
    <property type="match status" value="1"/>
</dbReference>
<dbReference type="EC" id="2.1.1.193" evidence="10"/>
<evidence type="ECO:0000256" key="2">
    <source>
        <dbReference type="ARBA" id="ARBA00005528"/>
    </source>
</evidence>
<dbReference type="SUPFAM" id="SSF88697">
    <property type="entry name" value="PUA domain-like"/>
    <property type="match status" value="1"/>
</dbReference>
<dbReference type="InterPro" id="IPR029026">
    <property type="entry name" value="tRNA_m1G_MTases_N"/>
</dbReference>
<dbReference type="EMBL" id="MUKB01000045">
    <property type="protein sequence ID" value="OPX18058.1"/>
    <property type="molecule type" value="Genomic_DNA"/>
</dbReference>
<sequence>MDAPKEQIFGNKIVIQGDEFHHIKNVLRKRCGDIIFVTDGAGNRFKAKIIDIKTSALTAYVLKTERFKDKNSMELSLAFVPLKGARNNYIIEKGTELGVRIFFLFLSKFSVIREISSQKLARLRKIAGSAMLQSQRFYYPEFIVKQSLLELVDEFENFDLILVADIKGEAKIPVGRRRVLYIVGPEGGFDENELKMLTKHQGVLISLGMNRPPTILLFIDSNRNSG</sequence>
<comment type="subcellular location">
    <subcellularLocation>
        <location evidence="1 10">Cytoplasm</location>
    </subcellularLocation>
</comment>
<keyword evidence="5 10" id="KW-0489">Methyltransferase</keyword>
<reference evidence="14" key="1">
    <citation type="submission" date="2017-01" db="EMBL/GenBank/DDBJ databases">
        <title>Novel pathways for hydrocarbon cycling and metabolic interdependencies in hydrothermal sediment communities.</title>
        <authorList>
            <person name="Dombrowski N."/>
            <person name="Seitz K."/>
            <person name="Teske A."/>
            <person name="Baker B."/>
        </authorList>
    </citation>
    <scope>NUCLEOTIDE SEQUENCE [LARGE SCALE GENOMIC DNA]</scope>
</reference>
<keyword evidence="6 10" id="KW-0808">Transferase</keyword>
<dbReference type="InterPro" id="IPR029028">
    <property type="entry name" value="Alpha/beta_knot_MTases"/>
</dbReference>
<proteinExistence type="inferred from homology"/>
<evidence type="ECO:0000256" key="6">
    <source>
        <dbReference type="ARBA" id="ARBA00022679"/>
    </source>
</evidence>
<evidence type="ECO:0000256" key="10">
    <source>
        <dbReference type="PIRNR" id="PIRNR015601"/>
    </source>
</evidence>
<dbReference type="InterPro" id="IPR006700">
    <property type="entry name" value="RsmE"/>
</dbReference>
<evidence type="ECO:0000256" key="4">
    <source>
        <dbReference type="ARBA" id="ARBA00022552"/>
    </source>
</evidence>
<dbReference type="CDD" id="cd18084">
    <property type="entry name" value="RsmE-like"/>
    <property type="match status" value="1"/>
</dbReference>
<keyword evidence="4 10" id="KW-0698">rRNA processing</keyword>
<comment type="similarity">
    <text evidence="2 10">Belongs to the RNA methyltransferase RsmE family.</text>
</comment>
<dbReference type="PIRSF" id="PIRSF015601">
    <property type="entry name" value="MTase_slr0722"/>
    <property type="match status" value="1"/>
</dbReference>
<dbReference type="PANTHER" id="PTHR30027">
    <property type="entry name" value="RIBOSOMAL RNA SMALL SUBUNIT METHYLTRANSFERASE E"/>
    <property type="match status" value="1"/>
</dbReference>
<gene>
    <name evidence="13" type="ORF">BXT86_03170</name>
</gene>
<dbReference type="PANTHER" id="PTHR30027:SF3">
    <property type="entry name" value="16S RRNA (URACIL(1498)-N(3))-METHYLTRANSFERASE"/>
    <property type="match status" value="1"/>
</dbReference>
<feature type="domain" description="Ribosomal RNA small subunit methyltransferase E PUA-like" evidence="12">
    <location>
        <begin position="15"/>
        <end position="55"/>
    </location>
</feature>
<dbReference type="AlphaFoldDB" id="A0A1V4QFD4"/>
<comment type="function">
    <text evidence="8 10">Specifically methylates the N3 position of the uracil ring of uridine 1498 (m3U1498) in 16S rRNA. Acts on the fully assembled 30S ribosomal subunit.</text>
</comment>
<dbReference type="Pfam" id="PF04452">
    <property type="entry name" value="Methyltrans_RNA"/>
    <property type="match status" value="1"/>
</dbReference>